<accession>A0A8C5ML48</accession>
<dbReference type="GO" id="GO:0009897">
    <property type="term" value="C:external side of plasma membrane"/>
    <property type="evidence" value="ECO:0007669"/>
    <property type="project" value="TreeGrafter"/>
</dbReference>
<dbReference type="SUPFAM" id="SSF54452">
    <property type="entry name" value="MHC antigen-recognition domain"/>
    <property type="match status" value="1"/>
</dbReference>
<evidence type="ECO:0000259" key="4">
    <source>
        <dbReference type="PROSITE" id="PS50835"/>
    </source>
</evidence>
<keyword evidence="3" id="KW-1133">Transmembrane helix</keyword>
<evidence type="ECO:0000256" key="3">
    <source>
        <dbReference type="SAM" id="Phobius"/>
    </source>
</evidence>
<dbReference type="InterPro" id="IPR011162">
    <property type="entry name" value="MHC_I/II-like_Ag-recog"/>
</dbReference>
<evidence type="ECO:0000313" key="6">
    <source>
        <dbReference type="Proteomes" id="UP000694569"/>
    </source>
</evidence>
<dbReference type="InterPro" id="IPR003597">
    <property type="entry name" value="Ig_C1-set"/>
</dbReference>
<comment type="similarity">
    <text evidence="2">Belongs to the MHC class I family.</text>
</comment>
<dbReference type="InterPro" id="IPR011161">
    <property type="entry name" value="MHC_I-like_Ag-recog"/>
</dbReference>
<feature type="transmembrane region" description="Helical" evidence="3">
    <location>
        <begin position="269"/>
        <end position="290"/>
    </location>
</feature>
<name>A0A8C5ML48_9ANUR</name>
<dbReference type="PANTHER" id="PTHR16675">
    <property type="entry name" value="MHC CLASS I-RELATED"/>
    <property type="match status" value="1"/>
</dbReference>
<dbReference type="InterPro" id="IPR036179">
    <property type="entry name" value="Ig-like_dom_sf"/>
</dbReference>
<dbReference type="GO" id="GO:0006955">
    <property type="term" value="P:immune response"/>
    <property type="evidence" value="ECO:0007669"/>
    <property type="project" value="TreeGrafter"/>
</dbReference>
<dbReference type="PRINTS" id="PR01638">
    <property type="entry name" value="MHCCLASSI"/>
</dbReference>
<sequence>MVTVPEYGVPEYISLRYMDGIEITRYDSDTRRVVPVAQWMKKVDPKILEEQTETSRGLESTVKFYIKLEMIRLNHTEGYRCVQWMFGCELRDDGSTTGYAQLGYEGKDFLVLDPVQLKFIWLTDEAQSAAQTLNGPSLQVGERMQDYLETECINWLRKCIGYGKEALNKRVRPKVKVSDQTVNGVAKLHCQVYGFYPRDVDVKWQKNGIDVPSYEAKHILPNSDGTYQIRVTVEVLVEDREGHSCHVDHASLRHTLIVNLEPKSGSNTVGIVIGVLVVVIAVAAVGFIVWRKRSGKRQTLGFFYALNIACYMALQI</sequence>
<evidence type="ECO:0000256" key="1">
    <source>
        <dbReference type="ARBA" id="ARBA00023180"/>
    </source>
</evidence>
<dbReference type="Ensembl" id="ENSLLET00000014387.1">
    <property type="protein sequence ID" value="ENSLLEP00000013849.1"/>
    <property type="gene ID" value="ENSLLEG00000008777.1"/>
</dbReference>
<keyword evidence="1" id="KW-0325">Glycoprotein</keyword>
<keyword evidence="3" id="KW-0472">Membrane</keyword>
<dbReference type="SMART" id="SM00407">
    <property type="entry name" value="IGc1"/>
    <property type="match status" value="1"/>
</dbReference>
<dbReference type="Proteomes" id="UP000694569">
    <property type="component" value="Unplaced"/>
</dbReference>
<evidence type="ECO:0000313" key="5">
    <source>
        <dbReference type="Ensembl" id="ENSLLEP00000013849.1"/>
    </source>
</evidence>
<dbReference type="Gene3D" id="3.30.500.10">
    <property type="entry name" value="MHC class I-like antigen recognition-like"/>
    <property type="match status" value="1"/>
</dbReference>
<evidence type="ECO:0000256" key="2">
    <source>
        <dbReference type="RuleBase" id="RU004439"/>
    </source>
</evidence>
<dbReference type="InterPro" id="IPR013783">
    <property type="entry name" value="Ig-like_fold"/>
</dbReference>
<dbReference type="PROSITE" id="PS50835">
    <property type="entry name" value="IG_LIKE"/>
    <property type="match status" value="1"/>
</dbReference>
<keyword evidence="3" id="KW-0812">Transmembrane</keyword>
<protein>
    <recommendedName>
        <fullName evidence="4">Ig-like domain-containing protein</fullName>
    </recommendedName>
</protein>
<dbReference type="InterPro" id="IPR001039">
    <property type="entry name" value="MHC_I_a_a1/a2"/>
</dbReference>
<organism evidence="5 6">
    <name type="scientific">Leptobrachium leishanense</name>
    <name type="common">Leishan spiny toad</name>
    <dbReference type="NCBI Taxonomy" id="445787"/>
    <lineage>
        <taxon>Eukaryota</taxon>
        <taxon>Metazoa</taxon>
        <taxon>Chordata</taxon>
        <taxon>Craniata</taxon>
        <taxon>Vertebrata</taxon>
        <taxon>Euteleostomi</taxon>
        <taxon>Amphibia</taxon>
        <taxon>Batrachia</taxon>
        <taxon>Anura</taxon>
        <taxon>Pelobatoidea</taxon>
        <taxon>Megophryidae</taxon>
        <taxon>Leptobrachium</taxon>
    </lineage>
</organism>
<proteinExistence type="inferred from homology"/>
<dbReference type="InterPro" id="IPR007110">
    <property type="entry name" value="Ig-like_dom"/>
</dbReference>
<dbReference type="OrthoDB" id="8936120at2759"/>
<dbReference type="GO" id="GO:0005615">
    <property type="term" value="C:extracellular space"/>
    <property type="evidence" value="ECO:0007669"/>
    <property type="project" value="TreeGrafter"/>
</dbReference>
<dbReference type="PANTHER" id="PTHR16675:SF286">
    <property type="entry name" value="MHC CLASS I ANTIGEN"/>
    <property type="match status" value="1"/>
</dbReference>
<reference evidence="5" key="1">
    <citation type="submission" date="2025-08" db="UniProtKB">
        <authorList>
            <consortium name="Ensembl"/>
        </authorList>
    </citation>
    <scope>IDENTIFICATION</scope>
</reference>
<keyword evidence="6" id="KW-1185">Reference proteome</keyword>
<dbReference type="InterPro" id="IPR050208">
    <property type="entry name" value="MHC_class-I_related"/>
</dbReference>
<dbReference type="SUPFAM" id="SSF48726">
    <property type="entry name" value="Immunoglobulin"/>
    <property type="match status" value="1"/>
</dbReference>
<dbReference type="GeneTree" id="ENSGT01120000271825"/>
<feature type="domain" description="Ig-like" evidence="4">
    <location>
        <begin position="173"/>
        <end position="259"/>
    </location>
</feature>
<dbReference type="FunFam" id="3.30.500.10:FF:000001">
    <property type="entry name" value="H-2 class I histocompatibility antigen, alpha chain"/>
    <property type="match status" value="1"/>
</dbReference>
<dbReference type="Gene3D" id="2.60.40.10">
    <property type="entry name" value="Immunoglobulins"/>
    <property type="match status" value="1"/>
</dbReference>
<dbReference type="AlphaFoldDB" id="A0A8C5ML48"/>
<dbReference type="Pfam" id="PF00129">
    <property type="entry name" value="MHC_I"/>
    <property type="match status" value="1"/>
</dbReference>
<dbReference type="Pfam" id="PF07654">
    <property type="entry name" value="C1-set"/>
    <property type="match status" value="1"/>
</dbReference>
<dbReference type="InterPro" id="IPR037055">
    <property type="entry name" value="MHC_I-like_Ag-recog_sf"/>
</dbReference>
<reference evidence="5" key="2">
    <citation type="submission" date="2025-09" db="UniProtKB">
        <authorList>
            <consortium name="Ensembl"/>
        </authorList>
    </citation>
    <scope>IDENTIFICATION</scope>
</reference>